<evidence type="ECO:0000313" key="3">
    <source>
        <dbReference type="Proteomes" id="UP001281410"/>
    </source>
</evidence>
<evidence type="ECO:0000259" key="1">
    <source>
        <dbReference type="Pfam" id="PF13456"/>
    </source>
</evidence>
<keyword evidence="3" id="KW-1185">Reference proteome</keyword>
<dbReference type="InterPro" id="IPR052929">
    <property type="entry name" value="RNase_H-like_EbsB-rel"/>
</dbReference>
<reference evidence="2" key="1">
    <citation type="journal article" date="2023" name="Plant J.">
        <title>Genome sequences and population genomics provide insights into the demographic history, inbreeding, and mutation load of two 'living fossil' tree species of Dipteronia.</title>
        <authorList>
            <person name="Feng Y."/>
            <person name="Comes H.P."/>
            <person name="Chen J."/>
            <person name="Zhu S."/>
            <person name="Lu R."/>
            <person name="Zhang X."/>
            <person name="Li P."/>
            <person name="Qiu J."/>
            <person name="Olsen K.M."/>
            <person name="Qiu Y."/>
        </authorList>
    </citation>
    <scope>NUCLEOTIDE SEQUENCE</scope>
    <source>
        <strain evidence="2">NBL</strain>
    </source>
</reference>
<proteinExistence type="predicted"/>
<evidence type="ECO:0000313" key="2">
    <source>
        <dbReference type="EMBL" id="KAK3220884.1"/>
    </source>
</evidence>
<sequence length="248" mass="28044">MNDCLSIHRILEVYSNATGQVVNYDKSGLCASNSVPWVEQERLAAIIGVRRVHCHERYLGLPCLFGKNRRLIFDGIKDRIWNIIKGWRDGDRKVHWASWLKLFSRYWNNPLIKELFVDEDFKAILSMLISYSYMDDSPCWHFTKDDKFSVNSRYKMSDATDFAESTSGEGLYKLNTDVALVGCSNMVGLGLFIRDHTSFVMAASAQGLEAGFSPEVAEATGILRGITLAIESGLLPLVSNQMLSMWLI</sequence>
<name>A0AAE0EAF2_9ROSI</name>
<gene>
    <name evidence="2" type="ORF">Dsin_014854</name>
</gene>
<accession>A0AAE0EAF2</accession>
<protein>
    <recommendedName>
        <fullName evidence="1">RNase H type-1 domain-containing protein</fullName>
    </recommendedName>
</protein>
<organism evidence="2 3">
    <name type="scientific">Dipteronia sinensis</name>
    <dbReference type="NCBI Taxonomy" id="43782"/>
    <lineage>
        <taxon>Eukaryota</taxon>
        <taxon>Viridiplantae</taxon>
        <taxon>Streptophyta</taxon>
        <taxon>Embryophyta</taxon>
        <taxon>Tracheophyta</taxon>
        <taxon>Spermatophyta</taxon>
        <taxon>Magnoliopsida</taxon>
        <taxon>eudicotyledons</taxon>
        <taxon>Gunneridae</taxon>
        <taxon>Pentapetalae</taxon>
        <taxon>rosids</taxon>
        <taxon>malvids</taxon>
        <taxon>Sapindales</taxon>
        <taxon>Sapindaceae</taxon>
        <taxon>Hippocastanoideae</taxon>
        <taxon>Acereae</taxon>
        <taxon>Dipteronia</taxon>
    </lineage>
</organism>
<dbReference type="InterPro" id="IPR002156">
    <property type="entry name" value="RNaseH_domain"/>
</dbReference>
<dbReference type="AlphaFoldDB" id="A0AAE0EAF2"/>
<dbReference type="Proteomes" id="UP001281410">
    <property type="component" value="Unassembled WGS sequence"/>
</dbReference>
<dbReference type="GO" id="GO:0003676">
    <property type="term" value="F:nucleic acid binding"/>
    <property type="evidence" value="ECO:0007669"/>
    <property type="project" value="InterPro"/>
</dbReference>
<comment type="caution">
    <text evidence="2">The sequence shown here is derived from an EMBL/GenBank/DDBJ whole genome shotgun (WGS) entry which is preliminary data.</text>
</comment>
<feature type="domain" description="RNase H type-1" evidence="1">
    <location>
        <begin position="175"/>
        <end position="238"/>
    </location>
</feature>
<dbReference type="Pfam" id="PF13456">
    <property type="entry name" value="RVT_3"/>
    <property type="match status" value="1"/>
</dbReference>
<dbReference type="PANTHER" id="PTHR47074">
    <property type="entry name" value="BNAC02G40300D PROTEIN"/>
    <property type="match status" value="1"/>
</dbReference>
<dbReference type="EMBL" id="JANJYJ010000004">
    <property type="protein sequence ID" value="KAK3220884.1"/>
    <property type="molecule type" value="Genomic_DNA"/>
</dbReference>
<dbReference type="GO" id="GO:0004523">
    <property type="term" value="F:RNA-DNA hybrid ribonuclease activity"/>
    <property type="evidence" value="ECO:0007669"/>
    <property type="project" value="InterPro"/>
</dbReference>
<dbReference type="PANTHER" id="PTHR47074:SF11">
    <property type="entry name" value="REVERSE TRANSCRIPTASE-LIKE PROTEIN"/>
    <property type="match status" value="1"/>
</dbReference>